<gene>
    <name evidence="2" type="ORF">GCM10016272_20550</name>
</gene>
<dbReference type="SUPFAM" id="SSF55469">
    <property type="entry name" value="FMN-dependent nitroreductase-like"/>
    <property type="match status" value="1"/>
</dbReference>
<dbReference type="Pfam" id="PF00881">
    <property type="entry name" value="Nitroreductase"/>
    <property type="match status" value="1"/>
</dbReference>
<dbReference type="CDD" id="cd02140">
    <property type="entry name" value="Frm2-like"/>
    <property type="match status" value="1"/>
</dbReference>
<evidence type="ECO:0000313" key="3">
    <source>
        <dbReference type="Proteomes" id="UP000610203"/>
    </source>
</evidence>
<dbReference type="InterPro" id="IPR000415">
    <property type="entry name" value="Nitroreductase-like"/>
</dbReference>
<keyword evidence="3" id="KW-1185">Reference proteome</keyword>
<dbReference type="InterPro" id="IPR033877">
    <property type="entry name" value="Frm2/Hbn1"/>
</dbReference>
<comment type="caution">
    <text evidence="2">The sequence shown here is derived from an EMBL/GenBank/DDBJ whole genome shotgun (WGS) entry which is preliminary data.</text>
</comment>
<dbReference type="PANTHER" id="PTHR43035:SF1">
    <property type="entry name" value="FATTY ACID REPRESSION MUTANT PROTEIN 2-RELATED"/>
    <property type="match status" value="1"/>
</dbReference>
<reference evidence="3" key="1">
    <citation type="journal article" date="2019" name="Int. J. Syst. Evol. Microbiol.">
        <title>The Global Catalogue of Microorganisms (GCM) 10K type strain sequencing project: providing services to taxonomists for standard genome sequencing and annotation.</title>
        <authorList>
            <consortium name="The Broad Institute Genomics Platform"/>
            <consortium name="The Broad Institute Genome Sequencing Center for Infectious Disease"/>
            <person name="Wu L."/>
            <person name="Ma J."/>
        </authorList>
    </citation>
    <scope>NUCLEOTIDE SEQUENCE [LARGE SCALE GENOMIC DNA]</scope>
    <source>
        <strain evidence="3">KCTC 42280</strain>
    </source>
</reference>
<protein>
    <recommendedName>
        <fullName evidence="1">Nitroreductase domain-containing protein</fullName>
    </recommendedName>
</protein>
<accession>A0ABQ3GRZ6</accession>
<dbReference type="EMBL" id="BMZR01000004">
    <property type="protein sequence ID" value="GHD34975.1"/>
    <property type="molecule type" value="Genomic_DNA"/>
</dbReference>
<dbReference type="PANTHER" id="PTHR43035">
    <property type="entry name" value="FATTY ACID REPRESSION MUTANT PROTEIN 2-RELATED"/>
    <property type="match status" value="1"/>
</dbReference>
<evidence type="ECO:0000259" key="1">
    <source>
        <dbReference type="Pfam" id="PF00881"/>
    </source>
</evidence>
<feature type="domain" description="Nitroreductase" evidence="1">
    <location>
        <begin position="21"/>
        <end position="189"/>
    </location>
</feature>
<dbReference type="InterPro" id="IPR029479">
    <property type="entry name" value="Nitroreductase"/>
</dbReference>
<organism evidence="2 3">
    <name type="scientific">Psychrobacter glaciei</name>
    <dbReference type="NCBI Taxonomy" id="619771"/>
    <lineage>
        <taxon>Bacteria</taxon>
        <taxon>Pseudomonadati</taxon>
        <taxon>Pseudomonadota</taxon>
        <taxon>Gammaproteobacteria</taxon>
        <taxon>Moraxellales</taxon>
        <taxon>Moraxellaceae</taxon>
        <taxon>Psychrobacter</taxon>
    </lineage>
</organism>
<dbReference type="Gene3D" id="3.40.109.10">
    <property type="entry name" value="NADH Oxidase"/>
    <property type="match status" value="1"/>
</dbReference>
<sequence>MSNMSNMSNTSDLQALQQLAEKRRSIYALNDQLPVAKEEVVKSVEHAILHTPSSFNSQSTRIVVLFGDDHKKLWDMTEEALRGIVGDEEKFTPTKQKIDGFKAGAGTILFFEDQKLVRALQEGAPLYADKFPVWAEHTSAMHQYVIWTGLSSINIGANLQHYNPVIDHKVASTWSIDADWDLTAQMVFGGIEQPAGDKEFMPVEERVKVFG</sequence>
<evidence type="ECO:0000313" key="2">
    <source>
        <dbReference type="EMBL" id="GHD34975.1"/>
    </source>
</evidence>
<name>A0ABQ3GRZ6_9GAMM</name>
<dbReference type="Proteomes" id="UP000610203">
    <property type="component" value="Unassembled WGS sequence"/>
</dbReference>
<proteinExistence type="predicted"/>